<proteinExistence type="inferred from homology"/>
<evidence type="ECO:0000256" key="2">
    <source>
        <dbReference type="ARBA" id="ARBA00007317"/>
    </source>
</evidence>
<organism evidence="7 8">
    <name type="scientific">Mycoplasma amphoriforme A39</name>
    <dbReference type="NCBI Taxonomy" id="572419"/>
    <lineage>
        <taxon>Bacteria</taxon>
        <taxon>Bacillati</taxon>
        <taxon>Mycoplasmatota</taxon>
        <taxon>Mollicutes</taxon>
        <taxon>Mycoplasmataceae</taxon>
        <taxon>Mycoplasma</taxon>
    </lineage>
</organism>
<dbReference type="Gene3D" id="3.30.559.10">
    <property type="entry name" value="Chloramphenicol acetyltransferase-like domain"/>
    <property type="match status" value="1"/>
</dbReference>
<dbReference type="RefSeq" id="WP_343251538.1">
    <property type="nucleotide sequence ID" value="NZ_HG937516.1"/>
</dbReference>
<name>A0A292IHN1_9MOLU</name>
<evidence type="ECO:0000259" key="6">
    <source>
        <dbReference type="Pfam" id="PF00198"/>
    </source>
</evidence>
<protein>
    <recommendedName>
        <fullName evidence="6">2-oxoacid dehydrogenase acyltransferase catalytic domain-containing protein</fullName>
    </recommendedName>
</protein>
<feature type="domain" description="2-oxoacid dehydrogenase acyltransferase catalytic" evidence="6">
    <location>
        <begin position="13"/>
        <end position="235"/>
    </location>
</feature>
<evidence type="ECO:0000256" key="3">
    <source>
        <dbReference type="ARBA" id="ARBA00022679"/>
    </source>
</evidence>
<reference evidence="7 8" key="1">
    <citation type="journal article" date="2015" name="Clin. Infect. Dis.">
        <title>Genomic Investigations unmask Mycoplasma amphoriforme, a new respiratory pathogen.</title>
        <authorList>
            <person name="Gillespie S.H."/>
            <person name="Ling C.L."/>
            <person name="Oravcova K."/>
            <person name="Pinheiro M."/>
            <person name="Wells L."/>
            <person name="Bryant J.M."/>
            <person name="McHugh T.D."/>
            <person name="Bebear C."/>
            <person name="Webster D."/>
            <person name="Harris S.R."/>
            <person name="Seth-Smith H.M."/>
            <person name="Thomson N.R."/>
        </authorList>
    </citation>
    <scope>NUCLEOTIDE SEQUENCE [LARGE SCALE GENOMIC DNA]</scope>
    <source>
        <strain evidence="7 8">A39</strain>
    </source>
</reference>
<dbReference type="FunFam" id="3.30.559.10:FF:000007">
    <property type="entry name" value="Dihydrolipoamide acetyltransferase component of pyruvate dehydrogenase complex"/>
    <property type="match status" value="1"/>
</dbReference>
<dbReference type="SUPFAM" id="SSF52777">
    <property type="entry name" value="CoA-dependent acyltransferases"/>
    <property type="match status" value="1"/>
</dbReference>
<dbReference type="GO" id="GO:0005737">
    <property type="term" value="C:cytoplasm"/>
    <property type="evidence" value="ECO:0007669"/>
    <property type="project" value="TreeGrafter"/>
</dbReference>
<dbReference type="GO" id="GO:0031405">
    <property type="term" value="F:lipoic acid binding"/>
    <property type="evidence" value="ECO:0007669"/>
    <property type="project" value="TreeGrafter"/>
</dbReference>
<dbReference type="InterPro" id="IPR023213">
    <property type="entry name" value="CAT-like_dom_sf"/>
</dbReference>
<comment type="cofactor">
    <cofactor evidence="1">
        <name>(R)-lipoate</name>
        <dbReference type="ChEBI" id="CHEBI:83088"/>
    </cofactor>
</comment>
<keyword evidence="8" id="KW-1185">Reference proteome</keyword>
<evidence type="ECO:0000313" key="8">
    <source>
        <dbReference type="Proteomes" id="UP000261764"/>
    </source>
</evidence>
<dbReference type="PANTHER" id="PTHR43178">
    <property type="entry name" value="DIHYDROLIPOAMIDE ACETYLTRANSFERASE COMPONENT OF PYRUVATE DEHYDROGENASE COMPLEX"/>
    <property type="match status" value="1"/>
</dbReference>
<gene>
    <name evidence="7" type="ORF">MAMA39_00730</name>
</gene>
<dbReference type="GO" id="GO:0016407">
    <property type="term" value="F:acetyltransferase activity"/>
    <property type="evidence" value="ECO:0007669"/>
    <property type="project" value="TreeGrafter"/>
</dbReference>
<evidence type="ECO:0000256" key="4">
    <source>
        <dbReference type="ARBA" id="ARBA00022823"/>
    </source>
</evidence>
<comment type="similarity">
    <text evidence="2">Belongs to the 2-oxoacid dehydrogenase family.</text>
</comment>
<evidence type="ECO:0000256" key="1">
    <source>
        <dbReference type="ARBA" id="ARBA00001938"/>
    </source>
</evidence>
<keyword evidence="3" id="KW-0808">Transferase</keyword>
<dbReference type="Pfam" id="PF00198">
    <property type="entry name" value="2-oxoacid_dh"/>
    <property type="match status" value="1"/>
</dbReference>
<dbReference type="Proteomes" id="UP000261764">
    <property type="component" value="Chromosome I"/>
</dbReference>
<keyword evidence="5" id="KW-0012">Acyltransferase</keyword>
<accession>A0A292IHN1</accession>
<evidence type="ECO:0000313" key="7">
    <source>
        <dbReference type="EMBL" id="CDN40198.1"/>
    </source>
</evidence>
<dbReference type="EMBL" id="HG937516">
    <property type="protein sequence ID" value="CDN40198.1"/>
    <property type="molecule type" value="Genomic_DNA"/>
</dbReference>
<dbReference type="AlphaFoldDB" id="A0A292IHN1"/>
<evidence type="ECO:0000256" key="5">
    <source>
        <dbReference type="ARBA" id="ARBA00023315"/>
    </source>
</evidence>
<dbReference type="PANTHER" id="PTHR43178:SF5">
    <property type="entry name" value="LIPOAMIDE ACYLTRANSFERASE COMPONENT OF BRANCHED-CHAIN ALPHA-KETO ACID DEHYDROGENASE COMPLEX, MITOCHONDRIAL"/>
    <property type="match status" value="1"/>
</dbReference>
<dbReference type="InterPro" id="IPR050743">
    <property type="entry name" value="2-oxoacid_DH_E2_comp"/>
</dbReference>
<dbReference type="KEGG" id="mamp:MAMA39_00730"/>
<dbReference type="InterPro" id="IPR001078">
    <property type="entry name" value="2-oxoacid_DH_actylTfrase"/>
</dbReference>
<keyword evidence="4" id="KW-0450">Lipoyl</keyword>
<sequence length="247" mass="27501">MGSDEIKLNPGDRLEDVSMIRAAIARQMSIAKNEIPFTTLTFYVDMTTLVNYRKRIKDDIFSKYNLKLSFLPFLVKAIIFGIEKYPIFNASYVKEQNKIHFKKEINFGIAVDTENGLIVPNIKNAGALSIIEIGQKIAELATKARQKKLGLAEIRGGTISLTNFGSIGAAFGVPIINFPELAIVATGTIEERVVKNNEGKYIAKQFMPLTIAADHRWIDGADVGRFAKVISEALNSRDIQIDGYHDF</sequence>